<reference evidence="3" key="1">
    <citation type="submission" date="2016-10" db="EMBL/GenBank/DDBJ databases">
        <authorList>
            <person name="Varghese N."/>
            <person name="Submissions S."/>
        </authorList>
    </citation>
    <scope>NUCLEOTIDE SEQUENCE [LARGE SCALE GENOMIC DNA]</scope>
    <source>
        <strain evidence="3">CGMCC 1.10369</strain>
    </source>
</reference>
<gene>
    <name evidence="2" type="ORF">SAMN04488053_101590</name>
</gene>
<sequence>MRKALILLIAAFVLTACGEEGVWEEVDRAGAEEEEEFILEYISAWEESLEVQSFSVLEPYYVLNTHGYHTERRQHQQLVSSRSVEALEELHSIYPEENEFGEERVRLEGVFSTTAGGESVEEEQTRYYYLMRKNDEWKIDAIGRENQSE</sequence>
<proteinExistence type="predicted"/>
<evidence type="ECO:0000256" key="1">
    <source>
        <dbReference type="SAM" id="SignalP"/>
    </source>
</evidence>
<evidence type="ECO:0008006" key="4">
    <source>
        <dbReference type="Google" id="ProtNLM"/>
    </source>
</evidence>
<dbReference type="RefSeq" id="WP_139148909.1">
    <property type="nucleotide sequence ID" value="NZ_FNIL01000001.1"/>
</dbReference>
<name>A0A1H0ARQ2_9BACI</name>
<dbReference type="PROSITE" id="PS51257">
    <property type="entry name" value="PROKAR_LIPOPROTEIN"/>
    <property type="match status" value="1"/>
</dbReference>
<organism evidence="2 3">
    <name type="scientific">Alkalicoccus daliensis</name>
    <dbReference type="NCBI Taxonomy" id="745820"/>
    <lineage>
        <taxon>Bacteria</taxon>
        <taxon>Bacillati</taxon>
        <taxon>Bacillota</taxon>
        <taxon>Bacilli</taxon>
        <taxon>Bacillales</taxon>
        <taxon>Bacillaceae</taxon>
        <taxon>Alkalicoccus</taxon>
    </lineage>
</organism>
<dbReference type="OrthoDB" id="2885721at2"/>
<dbReference type="Proteomes" id="UP000198778">
    <property type="component" value="Unassembled WGS sequence"/>
</dbReference>
<dbReference type="AlphaFoldDB" id="A0A1H0ARQ2"/>
<keyword evidence="1" id="KW-0732">Signal</keyword>
<accession>A0A1H0ARQ2</accession>
<feature type="signal peptide" evidence="1">
    <location>
        <begin position="1"/>
        <end position="18"/>
    </location>
</feature>
<evidence type="ECO:0000313" key="2">
    <source>
        <dbReference type="EMBL" id="SDN36147.1"/>
    </source>
</evidence>
<dbReference type="STRING" id="745820.SAMN04488053_101590"/>
<protein>
    <recommendedName>
        <fullName evidence="4">DUF4878 domain-containing protein</fullName>
    </recommendedName>
</protein>
<keyword evidence="3" id="KW-1185">Reference proteome</keyword>
<feature type="chain" id="PRO_5038333265" description="DUF4878 domain-containing protein" evidence="1">
    <location>
        <begin position="19"/>
        <end position="149"/>
    </location>
</feature>
<dbReference type="EMBL" id="FNIL01000001">
    <property type="protein sequence ID" value="SDN36147.1"/>
    <property type="molecule type" value="Genomic_DNA"/>
</dbReference>
<evidence type="ECO:0000313" key="3">
    <source>
        <dbReference type="Proteomes" id="UP000198778"/>
    </source>
</evidence>